<feature type="region of interest" description="Disordered" evidence="1">
    <location>
        <begin position="135"/>
        <end position="154"/>
    </location>
</feature>
<dbReference type="PANTHER" id="PTHR47306:SF2">
    <property type="entry name" value="CORE-BINDING (CB) DOMAIN-CONTAINING PROTEIN"/>
    <property type="match status" value="1"/>
</dbReference>
<accession>A0AAV2IXW5</accession>
<evidence type="ECO:0000313" key="3">
    <source>
        <dbReference type="Proteomes" id="UP001497482"/>
    </source>
</evidence>
<proteinExistence type="predicted"/>
<evidence type="ECO:0000313" key="2">
    <source>
        <dbReference type="EMBL" id="CAL1568612.1"/>
    </source>
</evidence>
<dbReference type="PANTHER" id="PTHR47306">
    <property type="entry name" value="SI:CH211-178J18.4-RELATED"/>
    <property type="match status" value="1"/>
</dbReference>
<gene>
    <name evidence="2" type="ORF">KC01_LOCUS1194</name>
</gene>
<evidence type="ECO:0000256" key="1">
    <source>
        <dbReference type="SAM" id="MobiDB-lite"/>
    </source>
</evidence>
<dbReference type="EMBL" id="OZ035823">
    <property type="protein sequence ID" value="CAL1568612.1"/>
    <property type="molecule type" value="Genomic_DNA"/>
</dbReference>
<name>A0AAV2IXW5_KNICA</name>
<dbReference type="AlphaFoldDB" id="A0AAV2IXW5"/>
<organism evidence="2 3">
    <name type="scientific">Knipowitschia caucasica</name>
    <name type="common">Caucasian dwarf goby</name>
    <name type="synonym">Pomatoschistus caucasicus</name>
    <dbReference type="NCBI Taxonomy" id="637954"/>
    <lineage>
        <taxon>Eukaryota</taxon>
        <taxon>Metazoa</taxon>
        <taxon>Chordata</taxon>
        <taxon>Craniata</taxon>
        <taxon>Vertebrata</taxon>
        <taxon>Euteleostomi</taxon>
        <taxon>Actinopterygii</taxon>
        <taxon>Neopterygii</taxon>
        <taxon>Teleostei</taxon>
        <taxon>Neoteleostei</taxon>
        <taxon>Acanthomorphata</taxon>
        <taxon>Gobiaria</taxon>
        <taxon>Gobiiformes</taxon>
        <taxon>Gobioidei</taxon>
        <taxon>Gobiidae</taxon>
        <taxon>Gobiinae</taxon>
        <taxon>Knipowitschia</taxon>
    </lineage>
</organism>
<protein>
    <submittedName>
        <fullName evidence="2">Uncharacterized protein</fullName>
    </submittedName>
</protein>
<sequence>MAPNGDYHVCPFCRKPQYCLPVHLRRYCMKMDTEAARSVVIDEAKIKTAEFLRTGRFFDYNQLASIIECPDTLKSFIDELKRRSLVVRGEPCPQSNEAGDLVDQADLGDQEETSDESCDFQEYYQDDTDQNYSTAVKKTSAGPSGHYAGLEDPVNVPKDFQKRLGSRWRKKQFNLRVEHTRAHFSRRLPTNDHLKSWLKRQGWKRTDDILEEVLTNWAPSGSEDRLQDSKEIQDH</sequence>
<reference evidence="2 3" key="1">
    <citation type="submission" date="2024-04" db="EMBL/GenBank/DDBJ databases">
        <authorList>
            <person name="Waldvogel A.-M."/>
            <person name="Schoenle A."/>
        </authorList>
    </citation>
    <scope>NUCLEOTIDE SEQUENCE [LARGE SCALE GENOMIC DNA]</scope>
</reference>
<keyword evidence="3" id="KW-1185">Reference proteome</keyword>
<dbReference type="Proteomes" id="UP001497482">
    <property type="component" value="Chromosome 1"/>
</dbReference>